<gene>
    <name evidence="3" type="ORF">KU306_15510</name>
</gene>
<dbReference type="EMBL" id="CP078063">
    <property type="protein sequence ID" value="UVE50285.1"/>
    <property type="molecule type" value="Genomic_DNA"/>
</dbReference>
<reference evidence="3" key="1">
    <citation type="submission" date="2021-07" db="EMBL/GenBank/DDBJ databases">
        <title>Studies on halocins as antimicrobial molecules from haloarchaea.</title>
        <authorList>
            <person name="Kumar S."/>
            <person name="Khare S.K."/>
        </authorList>
    </citation>
    <scope>NUCLEOTIDE SEQUENCE</scope>
    <source>
        <strain evidence="3">NCIM 5678</strain>
    </source>
</reference>
<feature type="coiled-coil region" evidence="1">
    <location>
        <begin position="60"/>
        <end position="87"/>
    </location>
</feature>
<evidence type="ECO:0000313" key="4">
    <source>
        <dbReference type="Proteomes" id="UP001058330"/>
    </source>
</evidence>
<dbReference type="RefSeq" id="WP_258302463.1">
    <property type="nucleotide sequence ID" value="NZ_CP078063.1"/>
</dbReference>
<dbReference type="Gene3D" id="1.10.287.1490">
    <property type="match status" value="1"/>
</dbReference>
<evidence type="ECO:0000313" key="3">
    <source>
        <dbReference type="EMBL" id="UVE50285.1"/>
    </source>
</evidence>
<evidence type="ECO:0008006" key="5">
    <source>
        <dbReference type="Google" id="ProtNLM"/>
    </source>
</evidence>
<accession>A0ABY5RGI5</accession>
<keyword evidence="4" id="KW-1185">Reference proteome</keyword>
<evidence type="ECO:0000256" key="2">
    <source>
        <dbReference type="SAM" id="MobiDB-lite"/>
    </source>
</evidence>
<feature type="compositionally biased region" description="Acidic residues" evidence="2">
    <location>
        <begin position="276"/>
        <end position="286"/>
    </location>
</feature>
<dbReference type="SUPFAM" id="SSF57997">
    <property type="entry name" value="Tropomyosin"/>
    <property type="match status" value="1"/>
</dbReference>
<protein>
    <recommendedName>
        <fullName evidence="5">Ribbon-helix-helix protein, copG family</fullName>
    </recommendedName>
</protein>
<dbReference type="Proteomes" id="UP001058330">
    <property type="component" value="Chromosome"/>
</dbReference>
<organism evidence="3 4">
    <name type="scientific">Haloferax larsenii</name>
    <dbReference type="NCBI Taxonomy" id="302484"/>
    <lineage>
        <taxon>Archaea</taxon>
        <taxon>Methanobacteriati</taxon>
        <taxon>Methanobacteriota</taxon>
        <taxon>Stenosarchaea group</taxon>
        <taxon>Halobacteria</taxon>
        <taxon>Halobacteriales</taxon>
        <taxon>Haloferacaceae</taxon>
        <taxon>Haloferax</taxon>
    </lineage>
</organism>
<sequence length="311" mass="33864">MAGDDGGSLPEDLRDWVDERAEAEGVDRSTILTRALSVYRLAVTDSGESVDALESLPERLDDLEGQLDSLGDDVDTLEDDVGGLEDDVDEKIDDVRMRVVQVKRETDGKAPRDHDHPDLQVGIDRATAGVEAVRDRLDELDDRVDTGFDNFEDVLSYLDETTADLDGKLRSVVQALLNVRARTADIQAAELERKALADLLRVANDANERKAKCEACRETVHLDLLTEPRCPACQSPFQELSASRGFFGSATLHTGTPPELEAAETDGEETTGGVEDILDEATETDADVERPDPVEDTGNTEVTASGEHSDD</sequence>
<proteinExistence type="predicted"/>
<keyword evidence="1" id="KW-0175">Coiled coil</keyword>
<name>A0ABY5RGI5_HALLR</name>
<feature type="region of interest" description="Disordered" evidence="2">
    <location>
        <begin position="250"/>
        <end position="311"/>
    </location>
</feature>
<evidence type="ECO:0000256" key="1">
    <source>
        <dbReference type="SAM" id="Coils"/>
    </source>
</evidence>
<dbReference type="GeneID" id="74530344"/>